<keyword evidence="2" id="KW-1185">Reference proteome</keyword>
<dbReference type="Proteomes" id="UP000020218">
    <property type="component" value="Unassembled WGS sequence"/>
</dbReference>
<dbReference type="STRING" id="1454001.AW08_01010"/>
<sequence>MSQRPLLVAACCMLIGCAGLDPHADDPAAQRRLQHDAVGDCARLFAAIDRRIDAEGTRDAQSPRVAGFPHLRVDRVLARLAAAATVPSGDPLAAQWYRALVQRDADDRAIELANSTPTMVSDDELAACRETLRRADQAELAKVRAAAVVPDDYSTTLRALGLYPLTRHLFAAGIERWQQETLVIFAAQAAETTSGTRRLRYVPDAQPQGLPLVRDLSALGLPSVAGSELAELVVRHAPRLEIETAGDDDRPGALVWQPDGADGQRLVVAVAEQVLYVRSGYAQMADRWLLQLSYTAWFPGRPPERAPDLLAGRFDGLLWRVTLAEDGSPLIYDTIHPCGCYHLFVPGERVRAKAQPAGIDEGLFVPQTLLAPRTEQRIVLRLAAGTHQLQQVLVEAAAAAAGIRLALRDDDELRSLAFPGGGRRSVFAADGLLPGSERLERFVFWPMGVRSAGQMRQWGRHATAFVGRRHFDDPLLMDRYFERLP</sequence>
<comment type="caution">
    <text evidence="1">The sequence shown here is derived from an EMBL/GenBank/DDBJ whole genome shotgun (WGS) entry which is preliminary data.</text>
</comment>
<evidence type="ECO:0000313" key="2">
    <source>
        <dbReference type="Proteomes" id="UP000020218"/>
    </source>
</evidence>
<reference evidence="1" key="1">
    <citation type="submission" date="2014-02" db="EMBL/GenBank/DDBJ databases">
        <title>Expanding our view of genomic diversity in Candidatus Accumulibacter clades.</title>
        <authorList>
            <person name="Skennerton C.T."/>
            <person name="Barr J.J."/>
            <person name="Slater F.R."/>
            <person name="Bond P.L."/>
            <person name="Tyson G.W."/>
        </authorList>
    </citation>
    <scope>NUCLEOTIDE SEQUENCE [LARGE SCALE GENOMIC DNA]</scope>
</reference>
<gene>
    <name evidence="1" type="ORF">AW08_01010</name>
</gene>
<dbReference type="PROSITE" id="PS51257">
    <property type="entry name" value="PROKAR_LIPOPROTEIN"/>
    <property type="match status" value="1"/>
</dbReference>
<dbReference type="AlphaFoldDB" id="A0A011MFU1"/>
<dbReference type="EMBL" id="JFAX01000004">
    <property type="protein sequence ID" value="EXI68698.1"/>
    <property type="molecule type" value="Genomic_DNA"/>
</dbReference>
<evidence type="ECO:0000313" key="1">
    <source>
        <dbReference type="EMBL" id="EXI68698.1"/>
    </source>
</evidence>
<protein>
    <submittedName>
        <fullName evidence="1">Uncharacterized protein</fullName>
    </submittedName>
</protein>
<name>A0A011MFU1_9PROT</name>
<proteinExistence type="predicted"/>
<accession>A0A011MFU1</accession>
<dbReference type="PATRIC" id="fig|1454001.3.peg.958"/>
<organism evidence="1 2">
    <name type="scientific">Candidatus Accumulibacter adjunctus</name>
    <dbReference type="NCBI Taxonomy" id="1454001"/>
    <lineage>
        <taxon>Bacteria</taxon>
        <taxon>Pseudomonadati</taxon>
        <taxon>Pseudomonadota</taxon>
        <taxon>Betaproteobacteria</taxon>
        <taxon>Candidatus Accumulibacter</taxon>
    </lineage>
</organism>